<reference evidence="3" key="2">
    <citation type="submission" date="2015-01" db="EMBL/GenBank/DDBJ databases">
        <title>Comparative genome analysis of Bacillus coagulans HM-08, Clostridium butyricum HM-68, Bacillus subtilis HM-66 and Bacillus paralicheniformis BL-09.</title>
        <authorList>
            <person name="Zhang H."/>
        </authorList>
    </citation>
    <scope>NUCLEOTIDE SEQUENCE [LARGE SCALE GENOMIC DNA]</scope>
    <source>
        <strain evidence="3">HM-08</strain>
    </source>
</reference>
<evidence type="ECO:0000313" key="2">
    <source>
        <dbReference type="EMBL" id="KWZ79715.1"/>
    </source>
</evidence>
<sequence length="118" mass="12863">MKPVHKKIIGVVVGLLLIVGALALLNGWFSGSEDTHPPCNQLPTVSKVDEAIASHQKLTKEIKSIGDDITVEVGRPCSKDQNRGLVMVKYGTKTERKAIDDLLSRRNGFGVPVYLVKN</sequence>
<dbReference type="Proteomes" id="UP000070376">
    <property type="component" value="Unassembled WGS sequence"/>
</dbReference>
<dbReference type="PATRIC" id="fig|1398.18.peg.944"/>
<gene>
    <name evidence="2" type="ORF">HMPREF3213_02491</name>
    <name evidence="1" type="ORF">SB48_HM08orf01426</name>
</gene>
<reference evidence="1" key="1">
    <citation type="submission" date="2015-01" db="EMBL/GenBank/DDBJ databases">
        <title>Comparative genome analysis of Bacillus coagulans HM-08, Clostridium butyricum HM-68, Bacillus subtilis HM-66 and Bacillus licheniformis BL-09.</title>
        <authorList>
            <person name="Zhang H."/>
        </authorList>
    </citation>
    <scope>NUCLEOTIDE SEQUENCE [LARGE SCALE GENOMIC DNA]</scope>
    <source>
        <strain evidence="1">HM-08</strain>
    </source>
</reference>
<dbReference type="AlphaFoldDB" id="A0A0C5CK27"/>
<accession>A0A0C5CK27</accession>
<dbReference type="GeneID" id="93258768"/>
<evidence type="ECO:0000313" key="3">
    <source>
        <dbReference type="Proteomes" id="UP000032024"/>
    </source>
</evidence>
<protein>
    <submittedName>
        <fullName evidence="2">Uncharacterized protein</fullName>
    </submittedName>
</protein>
<dbReference type="EMBL" id="CP010525">
    <property type="protein sequence ID" value="AJO21722.1"/>
    <property type="molecule type" value="Genomic_DNA"/>
</dbReference>
<keyword evidence="3" id="KW-1185">Reference proteome</keyword>
<dbReference type="Proteomes" id="UP000032024">
    <property type="component" value="Chromosome"/>
</dbReference>
<dbReference type="EMBL" id="LRPN01000109">
    <property type="protein sequence ID" value="KWZ79715.1"/>
    <property type="molecule type" value="Genomic_DNA"/>
</dbReference>
<evidence type="ECO:0000313" key="1">
    <source>
        <dbReference type="EMBL" id="AJO21722.1"/>
    </source>
</evidence>
<evidence type="ECO:0000313" key="4">
    <source>
        <dbReference type="Proteomes" id="UP000070376"/>
    </source>
</evidence>
<reference evidence="2" key="3">
    <citation type="submission" date="2016-01" db="EMBL/GenBank/DDBJ databases">
        <authorList>
            <person name="Oliw E.H."/>
        </authorList>
    </citation>
    <scope>NUCLEOTIDE SEQUENCE [LARGE SCALE GENOMIC DNA]</scope>
    <source>
        <strain evidence="2">GED7749B</strain>
    </source>
</reference>
<name>A0A0C5CK27_HEYCO</name>
<organism evidence="2 4">
    <name type="scientific">Heyndrickxia coagulans</name>
    <name type="common">Weizmannia coagulans</name>
    <dbReference type="NCBI Taxonomy" id="1398"/>
    <lineage>
        <taxon>Bacteria</taxon>
        <taxon>Bacillati</taxon>
        <taxon>Bacillota</taxon>
        <taxon>Bacilli</taxon>
        <taxon>Bacillales</taxon>
        <taxon>Bacillaceae</taxon>
        <taxon>Heyndrickxia</taxon>
    </lineage>
</organism>
<proteinExistence type="predicted"/>
<dbReference type="RefSeq" id="WP_014097337.1">
    <property type="nucleotide sequence ID" value="NZ_CP010525.1"/>
</dbReference>
<reference evidence="4" key="4">
    <citation type="submission" date="2016-01" db="EMBL/GenBank/DDBJ databases">
        <authorList>
            <person name="Mitreva M."/>
            <person name="Pepin K.H."/>
            <person name="Mihindukulasuriya K.A."/>
            <person name="Fulton R."/>
            <person name="Fronick C."/>
            <person name="O'Laughlin M."/>
            <person name="Miner T."/>
            <person name="Herter B."/>
            <person name="Rosa B.A."/>
            <person name="Cordes M."/>
            <person name="Tomlinson C."/>
            <person name="Wollam A."/>
            <person name="Palsikar V.B."/>
            <person name="Mardis E.R."/>
            <person name="Wilson R.K."/>
        </authorList>
    </citation>
    <scope>NUCLEOTIDE SEQUENCE [LARGE SCALE GENOMIC DNA]</scope>
    <source>
        <strain evidence="4">GED7749B</strain>
    </source>
</reference>